<evidence type="ECO:0008006" key="3">
    <source>
        <dbReference type="Google" id="ProtNLM"/>
    </source>
</evidence>
<accession>A0A0C5JQT8</accession>
<protein>
    <recommendedName>
        <fullName evidence="3">Molybdopterin-guanine dinucleotide biosynthesis protein MobB</fullName>
    </recommendedName>
</protein>
<dbReference type="Proteomes" id="UP000061603">
    <property type="component" value="Chromosome"/>
</dbReference>
<dbReference type="KEGG" id="rbu:PG1C_10070"/>
<organism evidence="1 2">
    <name type="scientific">Rugosibacter aromaticivorans</name>
    <dbReference type="NCBI Taxonomy" id="1565605"/>
    <lineage>
        <taxon>Bacteria</taxon>
        <taxon>Pseudomonadati</taxon>
        <taxon>Pseudomonadota</taxon>
        <taxon>Betaproteobacteria</taxon>
        <taxon>Nitrosomonadales</taxon>
        <taxon>Sterolibacteriaceae</taxon>
        <taxon>Rugosibacter</taxon>
    </lineage>
</organism>
<keyword evidence="2" id="KW-1185">Reference proteome</keyword>
<sequence length="192" mass="21658">MPLPAPSVPRKLVHIRRVDIECWHREDGLLDIEARMIDLKDKDYPLPPSLGVRAKGEPLHDMRVRITIDQGMTIHDAVASSDAVPYPGGCDTIAPVYRQLIGLSLLKGFRRAVTERFGGVRGCSHMTELLGSLPTAAFQTMASIQRDNGVMDWDDHVTKQPFQLDKCHALETSSETVRRFYPRWYRQHKAAG</sequence>
<reference evidence="1 2" key="1">
    <citation type="journal article" date="2015" name="Genome Announc.">
        <title>Complete Genome Sequence of a Novel Bacterium within the Family Rhodocyclaceae That Degrades Polycyclic Aromatic Hydrocarbons.</title>
        <authorList>
            <person name="Singleton D.R."/>
            <person name="Dickey A.N."/>
            <person name="Scholl E.H."/>
            <person name="Wright F.A."/>
            <person name="Aitken M.D."/>
        </authorList>
    </citation>
    <scope>NUCLEOTIDE SEQUENCE [LARGE SCALE GENOMIC DNA]</scope>
    <source>
        <strain evidence="2">PG1-Ca6</strain>
    </source>
</reference>
<dbReference type="Pfam" id="PF11136">
    <property type="entry name" value="DUF2889"/>
    <property type="match status" value="1"/>
</dbReference>
<gene>
    <name evidence="1" type="ORF">PG1C_10070</name>
</gene>
<dbReference type="EMBL" id="CP010554">
    <property type="protein sequence ID" value="AJP49591.1"/>
    <property type="molecule type" value="Genomic_DNA"/>
</dbReference>
<dbReference type="AlphaFoldDB" id="A0A0C5JQT8"/>
<dbReference type="STRING" id="1565605.PG1C_10070"/>
<evidence type="ECO:0000313" key="1">
    <source>
        <dbReference type="EMBL" id="AJP49591.1"/>
    </source>
</evidence>
<dbReference type="InterPro" id="IPR021312">
    <property type="entry name" value="DUF2889"/>
</dbReference>
<dbReference type="HOGENOM" id="CLU_083007_1_0_4"/>
<name>A0A0C5JQT8_9PROT</name>
<proteinExistence type="predicted"/>
<evidence type="ECO:0000313" key="2">
    <source>
        <dbReference type="Proteomes" id="UP000061603"/>
    </source>
</evidence>